<dbReference type="EMBL" id="LR798276">
    <property type="protein sequence ID" value="CAB5219236.1"/>
    <property type="molecule type" value="Genomic_DNA"/>
</dbReference>
<gene>
    <name evidence="1" type="ORF">UFOVP110_120</name>
    <name evidence="2" type="ORF">UFOVP223_44</name>
</gene>
<reference evidence="1" key="1">
    <citation type="submission" date="2020-04" db="EMBL/GenBank/DDBJ databases">
        <authorList>
            <person name="Chiriac C."/>
            <person name="Salcher M."/>
            <person name="Ghai R."/>
            <person name="Kavagutti S V."/>
        </authorList>
    </citation>
    <scope>NUCLEOTIDE SEQUENCE</scope>
</reference>
<name>A0A6J5L349_9CAUD</name>
<organism evidence="1">
    <name type="scientific">uncultured Caudovirales phage</name>
    <dbReference type="NCBI Taxonomy" id="2100421"/>
    <lineage>
        <taxon>Viruses</taxon>
        <taxon>Duplodnaviria</taxon>
        <taxon>Heunggongvirae</taxon>
        <taxon>Uroviricota</taxon>
        <taxon>Caudoviricetes</taxon>
        <taxon>Peduoviridae</taxon>
        <taxon>Maltschvirus</taxon>
        <taxon>Maltschvirus maltsch</taxon>
    </lineage>
</organism>
<evidence type="ECO:0000313" key="2">
    <source>
        <dbReference type="EMBL" id="CAB5219236.1"/>
    </source>
</evidence>
<protein>
    <submittedName>
        <fullName evidence="1">Uncharacterized protein</fullName>
    </submittedName>
</protein>
<accession>A0A6J5L349</accession>
<evidence type="ECO:0000313" key="1">
    <source>
        <dbReference type="EMBL" id="CAB4128964.1"/>
    </source>
</evidence>
<sequence>MAYEQFYFHRETGNYGIRDEMTEDTQWTCIIPVGHWTKNMWKVIDDSSVKDRYPLVNHFSMGIHYPSWKCETCGLSKEQLPEGTYYREITESLHEALEAIHDAND</sequence>
<dbReference type="EMBL" id="LR796220">
    <property type="protein sequence ID" value="CAB4128964.1"/>
    <property type="molecule type" value="Genomic_DNA"/>
</dbReference>
<proteinExistence type="predicted"/>